<evidence type="ECO:0000256" key="18">
    <source>
        <dbReference type="SAM" id="MobiDB-lite"/>
    </source>
</evidence>
<evidence type="ECO:0000256" key="11">
    <source>
        <dbReference type="ARBA" id="ARBA00023015"/>
    </source>
</evidence>
<evidence type="ECO:0000313" key="21">
    <source>
        <dbReference type="Ensembl" id="ENSACLP00000069552.1"/>
    </source>
</evidence>
<reference evidence="21" key="4">
    <citation type="submission" date="2025-09" db="UniProtKB">
        <authorList>
            <consortium name="Ensembl"/>
        </authorList>
    </citation>
    <scope>IDENTIFICATION</scope>
</reference>
<sequence>MSSQQLQVFSPPSISSSAFCRVKKLKVESNVWDVSTTEAYGSIAGQSAYTFTPAMAVPPFAPSLVFPPTAPGSRGQVVVRAADSTGSLPRGSSRRVTEQATSSSYAHETSSETRGHRHGQKRKMEAASDCSGSGCGSVQILEELSAPAATYSTRTGGGGGGGTGQSIPHSAPTTKSSSSNGEGDYQLVQHEILCSVSSGYEVLEFLGRGTFGQVAKCWKRGTNEIVAIKILKNHPSYARQGQIEVGILNRLSAENADEYNFVRSYECFQHKGHTCLVFEMLEQNLYDFLKQSKFSPLPLRHIRPILQQVATALMKLKSLGLIHADLKPENIMLVDPIRQPYRVKVIDFGSASHVSKAVCSTYLQSRYYRAPEIILGLPFCEAIDMWSLGCVIAELFLGWPLYPGASEYDQIRYISQTQGLPAEYLLSAGTKTSRFFNRGPDSSYPLWRLKTPSEHEMEMGIKSKEARKYIFNCLDDMMQVNLSSHLEGTDMLAEKADRREFIDLLKRMLRLDADKRITPTKTLGHPFVTMSHLMDYPHSSHVKSCFQNMEICKRRSSYESSKSLYSTNAVPSAAAGNLTVTFSSQLNQHNQMVDPFNPLIIEMFVIVCFLGLQSSSKSSSFPVRVENSVPIVPQNQSTQSLQIQPSMLTQVRVWKVQRLKEFLSFVLLFFLIYEFSIKRHSILFLFFFNLFCSLVIFGLLRGTAADGLNTQSMVGDGGVFLSRRGVSTASVVSSGVTPPSSSAALSQPIVISDTPSPAVSIITIHSDTDTEDEHKFHPASLELSQRTNVISCVTVHDSDSSTASPLTPLPRTLNPASTMSSRQAKSLAVVAPSVKTQASERGAESRGRLETGESPVCCCSFSSVFN</sequence>
<dbReference type="GO" id="GO:0016605">
    <property type="term" value="C:PML body"/>
    <property type="evidence" value="ECO:0007669"/>
    <property type="project" value="TreeGrafter"/>
</dbReference>
<feature type="region of interest" description="Disordered" evidence="18">
    <location>
        <begin position="797"/>
        <end position="853"/>
    </location>
</feature>
<dbReference type="PANTHER" id="PTHR24058">
    <property type="entry name" value="DUAL SPECIFICITY PROTEIN KINASE"/>
    <property type="match status" value="1"/>
</dbReference>
<keyword evidence="6" id="KW-0808">Transferase</keyword>
<comment type="similarity">
    <text evidence="16">Belongs to the protein kinase superfamily. CMGC Ser/Thr protein kinase family. HIPK subfamily.</text>
</comment>
<dbReference type="Gene3D" id="1.10.510.10">
    <property type="entry name" value="Transferase(Phosphotransferase) domain 1"/>
    <property type="match status" value="1"/>
</dbReference>
<feature type="region of interest" description="Disordered" evidence="18">
    <location>
        <begin position="150"/>
        <end position="182"/>
    </location>
</feature>
<dbReference type="PROSITE" id="PS00108">
    <property type="entry name" value="PROTEIN_KINASE_ST"/>
    <property type="match status" value="1"/>
</dbReference>
<dbReference type="Ensembl" id="ENSACLT00000072796.1">
    <property type="protein sequence ID" value="ENSACLP00000069552.1"/>
    <property type="gene ID" value="ENSACLG00000008727.2"/>
</dbReference>
<feature type="compositionally biased region" description="Gly residues" evidence="18">
    <location>
        <begin position="155"/>
        <end position="164"/>
    </location>
</feature>
<feature type="compositionally biased region" description="Polar residues" evidence="18">
    <location>
        <begin position="98"/>
        <end position="108"/>
    </location>
</feature>
<feature type="transmembrane region" description="Helical" evidence="19">
    <location>
        <begin position="682"/>
        <end position="700"/>
    </location>
</feature>
<keyword evidence="3" id="KW-1017">Isopeptide bond</keyword>
<dbReference type="GO" id="GO:0005737">
    <property type="term" value="C:cytoplasm"/>
    <property type="evidence" value="ECO:0007669"/>
    <property type="project" value="UniProtKB-ARBA"/>
</dbReference>
<dbReference type="InterPro" id="IPR000719">
    <property type="entry name" value="Prot_kinase_dom"/>
</dbReference>
<evidence type="ECO:0000256" key="9">
    <source>
        <dbReference type="ARBA" id="ARBA00022840"/>
    </source>
</evidence>
<dbReference type="FunFam" id="1.10.510.10:FF:000029">
    <property type="entry name" value="Homeodomain-interacting protein kinase 2 isoform 1"/>
    <property type="match status" value="1"/>
</dbReference>
<keyword evidence="11" id="KW-0805">Transcription regulation</keyword>
<keyword evidence="7 17" id="KW-0547">Nucleotide-binding</keyword>
<dbReference type="PROSITE" id="PS00107">
    <property type="entry name" value="PROTEIN_KINASE_ATP"/>
    <property type="match status" value="1"/>
</dbReference>
<feature type="compositionally biased region" description="Basic and acidic residues" evidence="18">
    <location>
        <begin position="841"/>
        <end position="851"/>
    </location>
</feature>
<feature type="compositionally biased region" description="Polar residues" evidence="18">
    <location>
        <begin position="814"/>
        <end position="824"/>
    </location>
</feature>
<proteinExistence type="inferred from homology"/>
<keyword evidence="19" id="KW-0472">Membrane</keyword>
<accession>A0AAX7ULA3</accession>
<evidence type="ECO:0000256" key="12">
    <source>
        <dbReference type="ARBA" id="ARBA00023163"/>
    </source>
</evidence>
<evidence type="ECO:0000256" key="13">
    <source>
        <dbReference type="ARBA" id="ARBA00023242"/>
    </source>
</evidence>
<feature type="transmembrane region" description="Helical" evidence="19">
    <location>
        <begin position="659"/>
        <end position="676"/>
    </location>
</feature>
<keyword evidence="19" id="KW-1133">Transmembrane helix</keyword>
<comment type="catalytic activity">
    <reaction evidence="15">
        <text>L-seryl-[protein] + ATP = O-phospho-L-seryl-[protein] + ADP + H(+)</text>
        <dbReference type="Rhea" id="RHEA:17989"/>
        <dbReference type="Rhea" id="RHEA-COMP:9863"/>
        <dbReference type="Rhea" id="RHEA-COMP:11604"/>
        <dbReference type="ChEBI" id="CHEBI:15378"/>
        <dbReference type="ChEBI" id="CHEBI:29999"/>
        <dbReference type="ChEBI" id="CHEBI:30616"/>
        <dbReference type="ChEBI" id="CHEBI:83421"/>
        <dbReference type="ChEBI" id="CHEBI:456216"/>
        <dbReference type="EC" id="2.7.11.1"/>
    </reaction>
</comment>
<evidence type="ECO:0000256" key="1">
    <source>
        <dbReference type="ARBA" id="ARBA00004123"/>
    </source>
</evidence>
<evidence type="ECO:0000256" key="3">
    <source>
        <dbReference type="ARBA" id="ARBA00022499"/>
    </source>
</evidence>
<evidence type="ECO:0000256" key="16">
    <source>
        <dbReference type="ARBA" id="ARBA00061380"/>
    </source>
</evidence>
<keyword evidence="22" id="KW-1185">Reference proteome</keyword>
<evidence type="ECO:0000256" key="17">
    <source>
        <dbReference type="PROSITE-ProRule" id="PRU10141"/>
    </source>
</evidence>
<evidence type="ECO:0000259" key="20">
    <source>
        <dbReference type="PROSITE" id="PS50011"/>
    </source>
</evidence>
<dbReference type="GO" id="GO:0004713">
    <property type="term" value="F:protein tyrosine kinase activity"/>
    <property type="evidence" value="ECO:0007669"/>
    <property type="project" value="TreeGrafter"/>
</dbReference>
<dbReference type="InterPro" id="IPR017441">
    <property type="entry name" value="Protein_kinase_ATP_BS"/>
</dbReference>
<feature type="region of interest" description="Disordered" evidence="18">
    <location>
        <begin position="83"/>
        <end position="132"/>
    </location>
</feature>
<feature type="domain" description="Protein kinase" evidence="20">
    <location>
        <begin position="200"/>
        <end position="528"/>
    </location>
</feature>
<dbReference type="Proteomes" id="UP000265100">
    <property type="component" value="Chromosome 5"/>
</dbReference>
<reference evidence="21 22" key="1">
    <citation type="submission" date="2018-05" db="EMBL/GenBank/DDBJ databases">
        <authorList>
            <person name="Datahose"/>
        </authorList>
    </citation>
    <scope>NUCLEOTIDE SEQUENCE</scope>
</reference>
<dbReference type="PANTHER" id="PTHR24058:SF126">
    <property type="entry name" value="HOMEODOMAIN-INTERACTING PROTEIN KINASE 1-LIKE ISOFORM X1-RELATED"/>
    <property type="match status" value="1"/>
</dbReference>
<evidence type="ECO:0000256" key="5">
    <source>
        <dbReference type="ARBA" id="ARBA00022553"/>
    </source>
</evidence>
<name>A0AAX7ULA3_ASTCA</name>
<feature type="binding site" evidence="17">
    <location>
        <position position="229"/>
    </location>
    <ligand>
        <name>ATP</name>
        <dbReference type="ChEBI" id="CHEBI:30616"/>
    </ligand>
</feature>
<keyword evidence="8" id="KW-0418">Kinase</keyword>
<evidence type="ECO:0000313" key="22">
    <source>
        <dbReference type="Proteomes" id="UP000265100"/>
    </source>
</evidence>
<evidence type="ECO:0000256" key="6">
    <source>
        <dbReference type="ARBA" id="ARBA00022679"/>
    </source>
</evidence>
<dbReference type="Gene3D" id="3.30.200.20">
    <property type="entry name" value="Phosphorylase Kinase, domain 1"/>
    <property type="match status" value="1"/>
</dbReference>
<dbReference type="Pfam" id="PF00069">
    <property type="entry name" value="Pkinase"/>
    <property type="match status" value="1"/>
</dbReference>
<keyword evidence="12" id="KW-0804">Transcription</keyword>
<dbReference type="GO" id="GO:0007224">
    <property type="term" value="P:smoothened signaling pathway"/>
    <property type="evidence" value="ECO:0007669"/>
    <property type="project" value="TreeGrafter"/>
</dbReference>
<dbReference type="InterPro" id="IPR050494">
    <property type="entry name" value="Ser_Thr_dual-spec_kinase"/>
</dbReference>
<dbReference type="GO" id="GO:0004674">
    <property type="term" value="F:protein serine/threonine kinase activity"/>
    <property type="evidence" value="ECO:0007669"/>
    <property type="project" value="UniProtKB-KW"/>
</dbReference>
<evidence type="ECO:0000256" key="14">
    <source>
        <dbReference type="ARBA" id="ARBA00047899"/>
    </source>
</evidence>
<dbReference type="AlphaFoldDB" id="A0AAX7ULA3"/>
<keyword evidence="10" id="KW-0832">Ubl conjugation</keyword>
<keyword evidence="13" id="KW-0539">Nucleus</keyword>
<dbReference type="InterPro" id="IPR011009">
    <property type="entry name" value="Kinase-like_dom_sf"/>
</dbReference>
<evidence type="ECO:0000256" key="15">
    <source>
        <dbReference type="ARBA" id="ARBA00048679"/>
    </source>
</evidence>
<evidence type="ECO:0000256" key="19">
    <source>
        <dbReference type="SAM" id="Phobius"/>
    </source>
</evidence>
<reference evidence="21" key="3">
    <citation type="submission" date="2025-08" db="UniProtKB">
        <authorList>
            <consortium name="Ensembl"/>
        </authorList>
    </citation>
    <scope>IDENTIFICATION</scope>
</reference>
<keyword evidence="19" id="KW-0812">Transmembrane</keyword>
<dbReference type="PROSITE" id="PS50011">
    <property type="entry name" value="PROTEIN_KINASE_DOM"/>
    <property type="match status" value="1"/>
</dbReference>
<evidence type="ECO:0000256" key="7">
    <source>
        <dbReference type="ARBA" id="ARBA00022741"/>
    </source>
</evidence>
<reference evidence="22" key="2">
    <citation type="submission" date="2023-03" db="EMBL/GenBank/DDBJ databases">
        <authorList>
            <consortium name="Wellcome Sanger Institute Data Sharing"/>
        </authorList>
    </citation>
    <scope>NUCLEOTIDE SEQUENCE [LARGE SCALE GENOMIC DNA]</scope>
</reference>
<evidence type="ECO:0000256" key="10">
    <source>
        <dbReference type="ARBA" id="ARBA00022843"/>
    </source>
</evidence>
<dbReference type="CDD" id="cd14211">
    <property type="entry name" value="STKc_HIPK"/>
    <property type="match status" value="1"/>
</dbReference>
<evidence type="ECO:0000256" key="8">
    <source>
        <dbReference type="ARBA" id="ARBA00022777"/>
    </source>
</evidence>
<dbReference type="FunFam" id="3.30.200.20:FF:000022">
    <property type="entry name" value="Homeodomain-interacting protein kinase 2 isoform 1"/>
    <property type="match status" value="1"/>
</dbReference>
<organism evidence="21 22">
    <name type="scientific">Astatotilapia calliptera</name>
    <name type="common">Eastern happy</name>
    <name type="synonym">Chromis callipterus</name>
    <dbReference type="NCBI Taxonomy" id="8154"/>
    <lineage>
        <taxon>Eukaryota</taxon>
        <taxon>Metazoa</taxon>
        <taxon>Chordata</taxon>
        <taxon>Craniata</taxon>
        <taxon>Vertebrata</taxon>
        <taxon>Euteleostomi</taxon>
        <taxon>Actinopterygii</taxon>
        <taxon>Neopterygii</taxon>
        <taxon>Teleostei</taxon>
        <taxon>Neoteleostei</taxon>
        <taxon>Acanthomorphata</taxon>
        <taxon>Ovalentaria</taxon>
        <taxon>Cichlomorphae</taxon>
        <taxon>Cichliformes</taxon>
        <taxon>Cichlidae</taxon>
        <taxon>African cichlids</taxon>
        <taxon>Pseudocrenilabrinae</taxon>
        <taxon>Haplochromini</taxon>
        <taxon>Astatotilapia</taxon>
    </lineage>
</organism>
<dbReference type="SUPFAM" id="SSF56112">
    <property type="entry name" value="Protein kinase-like (PK-like)"/>
    <property type="match status" value="1"/>
</dbReference>
<keyword evidence="5" id="KW-0597">Phosphoprotein</keyword>
<dbReference type="InterPro" id="IPR008271">
    <property type="entry name" value="Ser/Thr_kinase_AS"/>
</dbReference>
<dbReference type="GO" id="GO:0042771">
    <property type="term" value="P:intrinsic apoptotic signaling pathway in response to DNA damage by p53 class mediator"/>
    <property type="evidence" value="ECO:0007669"/>
    <property type="project" value="TreeGrafter"/>
</dbReference>
<keyword evidence="4" id="KW-0723">Serine/threonine-protein kinase</keyword>
<dbReference type="GeneTree" id="ENSGT00940000155356"/>
<dbReference type="EC" id="2.7.11.1" evidence="2"/>
<dbReference type="SMART" id="SM00220">
    <property type="entry name" value="S_TKc"/>
    <property type="match status" value="1"/>
</dbReference>
<evidence type="ECO:0000256" key="2">
    <source>
        <dbReference type="ARBA" id="ARBA00012513"/>
    </source>
</evidence>
<keyword evidence="9 17" id="KW-0067">ATP-binding</keyword>
<comment type="catalytic activity">
    <reaction evidence="14">
        <text>L-threonyl-[protein] + ATP = O-phospho-L-threonyl-[protein] + ADP + H(+)</text>
        <dbReference type="Rhea" id="RHEA:46608"/>
        <dbReference type="Rhea" id="RHEA-COMP:11060"/>
        <dbReference type="Rhea" id="RHEA-COMP:11605"/>
        <dbReference type="ChEBI" id="CHEBI:15378"/>
        <dbReference type="ChEBI" id="CHEBI:30013"/>
        <dbReference type="ChEBI" id="CHEBI:30616"/>
        <dbReference type="ChEBI" id="CHEBI:61977"/>
        <dbReference type="ChEBI" id="CHEBI:456216"/>
        <dbReference type="EC" id="2.7.11.1"/>
    </reaction>
</comment>
<evidence type="ECO:0000256" key="4">
    <source>
        <dbReference type="ARBA" id="ARBA00022527"/>
    </source>
</evidence>
<comment type="subcellular location">
    <subcellularLocation>
        <location evidence="1">Nucleus</location>
    </subcellularLocation>
</comment>
<protein>
    <recommendedName>
        <fullName evidence="2">non-specific serine/threonine protein kinase</fullName>
        <ecNumber evidence="2">2.7.11.1</ecNumber>
    </recommendedName>
</protein>
<dbReference type="GO" id="GO:0005524">
    <property type="term" value="F:ATP binding"/>
    <property type="evidence" value="ECO:0007669"/>
    <property type="project" value="UniProtKB-UniRule"/>
</dbReference>
<feature type="compositionally biased region" description="Polar residues" evidence="18">
    <location>
        <begin position="165"/>
        <end position="181"/>
    </location>
</feature>